<proteinExistence type="predicted"/>
<dbReference type="Gene3D" id="1.10.760.10">
    <property type="entry name" value="Cytochrome c-like domain"/>
    <property type="match status" value="2"/>
</dbReference>
<evidence type="ECO:0000256" key="7">
    <source>
        <dbReference type="ARBA" id="ARBA00022764"/>
    </source>
</evidence>
<dbReference type="Pfam" id="PF07603">
    <property type="entry name" value="Lcl_C"/>
    <property type="match status" value="1"/>
</dbReference>
<evidence type="ECO:0000313" key="17">
    <source>
        <dbReference type="Proteomes" id="UP000645257"/>
    </source>
</evidence>
<evidence type="ECO:0000256" key="10">
    <source>
        <dbReference type="ARBA" id="ARBA00023004"/>
    </source>
</evidence>
<evidence type="ECO:0000256" key="3">
    <source>
        <dbReference type="ARBA" id="ARBA00022448"/>
    </source>
</evidence>
<evidence type="ECO:0000256" key="14">
    <source>
        <dbReference type="SAM" id="SignalP"/>
    </source>
</evidence>
<evidence type="ECO:0000256" key="11">
    <source>
        <dbReference type="ARBA" id="ARBA00058991"/>
    </source>
</evidence>
<evidence type="ECO:0000256" key="1">
    <source>
        <dbReference type="ARBA" id="ARBA00004418"/>
    </source>
</evidence>
<dbReference type="Proteomes" id="UP000645257">
    <property type="component" value="Unassembled WGS sequence"/>
</dbReference>
<dbReference type="GO" id="GO:0009055">
    <property type="term" value="F:electron transfer activity"/>
    <property type="evidence" value="ECO:0007669"/>
    <property type="project" value="InterPro"/>
</dbReference>
<comment type="caution">
    <text evidence="16">The sequence shown here is derived from an EMBL/GenBank/DDBJ whole genome shotgun (WGS) entry which is preliminary data.</text>
</comment>
<dbReference type="AlphaFoldDB" id="A0A918P5E8"/>
<name>A0A918P5E8_9NEIS</name>
<keyword evidence="6 14" id="KW-0732">Signal</keyword>
<gene>
    <name evidence="16" type="ORF">GCM10011289_26430</name>
</gene>
<dbReference type="Pfam" id="PF03150">
    <property type="entry name" value="CCP_MauG"/>
    <property type="match status" value="1"/>
</dbReference>
<dbReference type="PANTHER" id="PTHR30600:SF10">
    <property type="entry name" value="BLL6722 PROTEIN"/>
    <property type="match status" value="1"/>
</dbReference>
<dbReference type="FunFam" id="1.10.760.10:FF:000019">
    <property type="entry name" value="Di-heme cytochrome C peroxidase"/>
    <property type="match status" value="1"/>
</dbReference>
<evidence type="ECO:0000259" key="15">
    <source>
        <dbReference type="PROSITE" id="PS51007"/>
    </source>
</evidence>
<dbReference type="InterPro" id="IPR009056">
    <property type="entry name" value="Cyt_c-like_dom"/>
</dbReference>
<dbReference type="InterPro" id="IPR004852">
    <property type="entry name" value="Di-haem_cyt_c_peroxidsae"/>
</dbReference>
<reference evidence="16" key="1">
    <citation type="journal article" date="2014" name="Int. J. Syst. Evol. Microbiol.">
        <title>Complete genome sequence of Corynebacterium casei LMG S-19264T (=DSM 44701T), isolated from a smear-ripened cheese.</title>
        <authorList>
            <consortium name="US DOE Joint Genome Institute (JGI-PGF)"/>
            <person name="Walter F."/>
            <person name="Albersmeier A."/>
            <person name="Kalinowski J."/>
            <person name="Ruckert C."/>
        </authorList>
    </citation>
    <scope>NUCLEOTIDE SEQUENCE</scope>
    <source>
        <strain evidence="16">KCTC 32182</strain>
    </source>
</reference>
<evidence type="ECO:0000256" key="6">
    <source>
        <dbReference type="ARBA" id="ARBA00022729"/>
    </source>
</evidence>
<dbReference type="EMBL" id="BMYX01000016">
    <property type="protein sequence ID" value="GGY21540.1"/>
    <property type="molecule type" value="Genomic_DNA"/>
</dbReference>
<comment type="subcellular location">
    <subcellularLocation>
        <location evidence="1">Periplasm</location>
    </subcellularLocation>
</comment>
<keyword evidence="7" id="KW-0574">Periplasm</keyword>
<organism evidence="16 17">
    <name type="scientific">Paludibacterium paludis</name>
    <dbReference type="NCBI Taxonomy" id="1225769"/>
    <lineage>
        <taxon>Bacteria</taxon>
        <taxon>Pseudomonadati</taxon>
        <taxon>Pseudomonadota</taxon>
        <taxon>Betaproteobacteria</taxon>
        <taxon>Neisseriales</taxon>
        <taxon>Chromobacteriaceae</taxon>
        <taxon>Paludibacterium</taxon>
    </lineage>
</organism>
<feature type="domain" description="Cytochrome c" evidence="15">
    <location>
        <begin position="734"/>
        <end position="872"/>
    </location>
</feature>
<comment type="function">
    <text evidence="11">Involved in methylamine metabolism. Essential for the maturation of the beta subunit of MADH, presumably via a step in the biosynthesis of tryptophan tryptophylquinone (TTQ), the cofactor of MADH.</text>
</comment>
<evidence type="ECO:0000256" key="12">
    <source>
        <dbReference type="ARBA" id="ARBA00073576"/>
    </source>
</evidence>
<dbReference type="GO" id="GO:0020037">
    <property type="term" value="F:heme binding"/>
    <property type="evidence" value="ECO:0007669"/>
    <property type="project" value="InterPro"/>
</dbReference>
<reference evidence="16" key="2">
    <citation type="submission" date="2020-09" db="EMBL/GenBank/DDBJ databases">
        <authorList>
            <person name="Sun Q."/>
            <person name="Kim S."/>
        </authorList>
    </citation>
    <scope>NUCLEOTIDE SEQUENCE</scope>
    <source>
        <strain evidence="16">KCTC 32182</strain>
    </source>
</reference>
<feature type="signal peptide" evidence="14">
    <location>
        <begin position="1"/>
        <end position="20"/>
    </location>
</feature>
<keyword evidence="9" id="KW-0560">Oxidoreductase</keyword>
<dbReference type="SUPFAM" id="SSF46626">
    <property type="entry name" value="Cytochrome c"/>
    <property type="match status" value="2"/>
</dbReference>
<keyword evidence="17" id="KW-1185">Reference proteome</keyword>
<dbReference type="PROSITE" id="PS51257">
    <property type="entry name" value="PROKAR_LIPOPROTEIN"/>
    <property type="match status" value="1"/>
</dbReference>
<protein>
    <recommendedName>
        <fullName evidence="12">Methylamine utilization protein MauG</fullName>
    </recommendedName>
</protein>
<sequence length="888" mass="96084">MRELGLLRLLPLAGLLAACAGGGGSTSGQPLTGTFVDAPVSGLTYDTPTQHGTTTAAGEFRYLPGETVTFRIGQLELGAASASAVLTPLDLTRAANADDPSVVRMAQLLLTLDADDDAGNGIQIDAADSARFARAAKLDEQADLQTLLAGAGVDRTLVDADYARRHVKLSLAALKGRPPTARFTVQHGDAAGGDICASDKETGLTWEIKSSDGLRAARHRFKPTTERGLSNDGTCDPAMAQCVAGDYAEKVNESGYCGFSDWRVPTERELKTLWDPSQYNSSQQLAAIDRQVFTDAEPTFYWSDTMRGVQGFLAVWFDATHKTLPSTTLSKGRYGAVRLVRGPVLPDEPSKDDTPEPSFIALGEAKRPASKGEPGVCVDINLRSIAGDLQKNEMFVLSPAAVTDSANLPVDAAGATRLANASNQAQRCRIAAWRVPEVADLAKLLSVSASSENADLVDPEFKAAFPSFVPTASWWALDKGMMVLIGKDGSVRAPQPGETARVMLFHRVSRPVFVRKTPGAAVRPDAGQFAAWRTSYSRYVPGSATQPDWPAPEIDDSVKAGFQDIGLLPPVPFPAANPYSPEKVALGEKLFSDTRLSRNNKTACISCHDPKAGWSDSKELSEGHIGQLGKRNAMTILNTAYVTELFWDGRAKSLEDQAAGPIANPLEMHQSLGHAVSKIAAAPEYAELFRAAFGDASVTAERMTRAIATFERTIISKDSAFDRFLKGETSALSDDALWGMHLFRTKARCINCHNSPLFSDNRFHSDGLHYYGRELEDLGRYLVTGNPRDVGFFRTPTLRDILYSGNYMHNGLFPMSNTTGVLAMYNAGMVQTLPTGLFKYDPLYPVTSPEIRSLGLNKMEMNALMEFMKAISTEPRQEPAGRAELERR</sequence>
<comment type="pathway">
    <text evidence="2">One-carbon metabolism; methylamine degradation.</text>
</comment>
<dbReference type="PROSITE" id="PS51007">
    <property type="entry name" value="CYTC"/>
    <property type="match status" value="2"/>
</dbReference>
<evidence type="ECO:0000256" key="2">
    <source>
        <dbReference type="ARBA" id="ARBA00004856"/>
    </source>
</evidence>
<feature type="chain" id="PRO_5038033636" description="Methylamine utilization protein MauG" evidence="14">
    <location>
        <begin position="21"/>
        <end position="888"/>
    </location>
</feature>
<dbReference type="GO" id="GO:0004130">
    <property type="term" value="F:cytochrome-c peroxidase activity"/>
    <property type="evidence" value="ECO:0007669"/>
    <property type="project" value="TreeGrafter"/>
</dbReference>
<dbReference type="RefSeq" id="WP_189535096.1">
    <property type="nucleotide sequence ID" value="NZ_BMYX01000016.1"/>
</dbReference>
<feature type="domain" description="Cytochrome c" evidence="15">
    <location>
        <begin position="582"/>
        <end position="683"/>
    </location>
</feature>
<keyword evidence="3" id="KW-0813">Transport</keyword>
<keyword evidence="4 13" id="KW-0349">Heme</keyword>
<keyword evidence="8" id="KW-0249">Electron transport</keyword>
<evidence type="ECO:0000256" key="9">
    <source>
        <dbReference type="ARBA" id="ARBA00023002"/>
    </source>
</evidence>
<dbReference type="GO" id="GO:0046872">
    <property type="term" value="F:metal ion binding"/>
    <property type="evidence" value="ECO:0007669"/>
    <property type="project" value="UniProtKB-KW"/>
</dbReference>
<evidence type="ECO:0000256" key="4">
    <source>
        <dbReference type="ARBA" id="ARBA00022617"/>
    </source>
</evidence>
<keyword evidence="5 13" id="KW-0479">Metal-binding</keyword>
<evidence type="ECO:0000256" key="8">
    <source>
        <dbReference type="ARBA" id="ARBA00022982"/>
    </source>
</evidence>
<dbReference type="InterPro" id="IPR036909">
    <property type="entry name" value="Cyt_c-like_dom_sf"/>
</dbReference>
<evidence type="ECO:0000313" key="16">
    <source>
        <dbReference type="EMBL" id="GGY21540.1"/>
    </source>
</evidence>
<dbReference type="PANTHER" id="PTHR30600">
    <property type="entry name" value="CYTOCHROME C PEROXIDASE-RELATED"/>
    <property type="match status" value="1"/>
</dbReference>
<evidence type="ECO:0000256" key="13">
    <source>
        <dbReference type="PROSITE-ProRule" id="PRU00433"/>
    </source>
</evidence>
<evidence type="ECO:0000256" key="5">
    <source>
        <dbReference type="ARBA" id="ARBA00022723"/>
    </source>
</evidence>
<dbReference type="GO" id="GO:0042597">
    <property type="term" value="C:periplasmic space"/>
    <property type="evidence" value="ECO:0007669"/>
    <property type="project" value="UniProtKB-SubCell"/>
</dbReference>
<accession>A0A918P5E8</accession>
<dbReference type="InterPro" id="IPR011460">
    <property type="entry name" value="Lcl_C"/>
</dbReference>
<keyword evidence="10 13" id="KW-0408">Iron</keyword>
<dbReference type="InterPro" id="IPR051395">
    <property type="entry name" value="Cytochrome_c_Peroxidase/MauG"/>
</dbReference>